<dbReference type="PANTHER" id="PTHR21310">
    <property type="entry name" value="AMINOGLYCOSIDE PHOSPHOTRANSFERASE-RELATED-RELATED"/>
    <property type="match status" value="1"/>
</dbReference>
<accession>A0A6G1GXF8</accession>
<dbReference type="OrthoDB" id="10003767at2759"/>
<dbReference type="PANTHER" id="PTHR21310:SF51">
    <property type="entry name" value="AMINOGLYCOSIDE PHOSPHOTRANSFERASE DOMAIN-CONTAINING PROTEIN"/>
    <property type="match status" value="1"/>
</dbReference>
<dbReference type="InterPro" id="IPR051678">
    <property type="entry name" value="AGP_Transferase"/>
</dbReference>
<evidence type="ECO:0000313" key="1">
    <source>
        <dbReference type="EMBL" id="KAF1985646.1"/>
    </source>
</evidence>
<keyword evidence="2" id="KW-1185">Reference proteome</keyword>
<name>A0A6G1GXF8_9PEZI</name>
<organism evidence="1 2">
    <name type="scientific">Aulographum hederae CBS 113979</name>
    <dbReference type="NCBI Taxonomy" id="1176131"/>
    <lineage>
        <taxon>Eukaryota</taxon>
        <taxon>Fungi</taxon>
        <taxon>Dikarya</taxon>
        <taxon>Ascomycota</taxon>
        <taxon>Pezizomycotina</taxon>
        <taxon>Dothideomycetes</taxon>
        <taxon>Pleosporomycetidae</taxon>
        <taxon>Aulographales</taxon>
        <taxon>Aulographaceae</taxon>
    </lineage>
</organism>
<gene>
    <name evidence="1" type="ORF">K402DRAFT_105396</name>
</gene>
<evidence type="ECO:0008006" key="3">
    <source>
        <dbReference type="Google" id="ProtNLM"/>
    </source>
</evidence>
<dbReference type="Gene3D" id="3.90.1200.10">
    <property type="match status" value="1"/>
</dbReference>
<proteinExistence type="predicted"/>
<reference evidence="1" key="1">
    <citation type="journal article" date="2020" name="Stud. Mycol.">
        <title>101 Dothideomycetes genomes: a test case for predicting lifestyles and emergence of pathogens.</title>
        <authorList>
            <person name="Haridas S."/>
            <person name="Albert R."/>
            <person name="Binder M."/>
            <person name="Bloem J."/>
            <person name="Labutti K."/>
            <person name="Salamov A."/>
            <person name="Andreopoulos B."/>
            <person name="Baker S."/>
            <person name="Barry K."/>
            <person name="Bills G."/>
            <person name="Bluhm B."/>
            <person name="Cannon C."/>
            <person name="Castanera R."/>
            <person name="Culley D."/>
            <person name="Daum C."/>
            <person name="Ezra D."/>
            <person name="Gonzalez J."/>
            <person name="Henrissat B."/>
            <person name="Kuo A."/>
            <person name="Liang C."/>
            <person name="Lipzen A."/>
            <person name="Lutzoni F."/>
            <person name="Magnuson J."/>
            <person name="Mondo S."/>
            <person name="Nolan M."/>
            <person name="Ohm R."/>
            <person name="Pangilinan J."/>
            <person name="Park H.-J."/>
            <person name="Ramirez L."/>
            <person name="Alfaro M."/>
            <person name="Sun H."/>
            <person name="Tritt A."/>
            <person name="Yoshinaga Y."/>
            <person name="Zwiers L.-H."/>
            <person name="Turgeon B."/>
            <person name="Goodwin S."/>
            <person name="Spatafora J."/>
            <person name="Crous P."/>
            <person name="Grigoriev I."/>
        </authorList>
    </citation>
    <scope>NUCLEOTIDE SEQUENCE</scope>
    <source>
        <strain evidence="1">CBS 113979</strain>
    </source>
</reference>
<sequence length="382" mass="42747">MPEVLDFSASFENVSERPYMITSFIQGRCLQDVLEEMVDHTSGEMEDRRITIVQSIAKNAARLSRHQFSAGGMLKFKDDDSAPEIVGPIKISYGSNVRNSAYLSKLNDKSVYSEVHTSYQKYARGVLDSWYKSWARSGDIAVGEGDEEEELDEDKLLCLRGMDRCYRIMLDCLPNAPVQSFSASLLSTPSTSGPTEECQEEFPADVFTLAIPDFDSQNIMVDEESGEVTGFLDWDGIHTLPAMLGWARLPFFLFEDWKVSYDGSSNADDVPPGEFDKYRKAYADALKEAYAELKTDGDGHVNGLQFIGKSHMISGLEMALGGDPHMVQFLSKVLEMLRPGIELDEFVREMGRVERGSVFETRPGFETESELRAAIKELFSAS</sequence>
<dbReference type="AlphaFoldDB" id="A0A6G1GXF8"/>
<protein>
    <recommendedName>
        <fullName evidence="3">Aminoglycoside phosphotransferase domain-containing protein</fullName>
    </recommendedName>
</protein>
<dbReference type="Proteomes" id="UP000800041">
    <property type="component" value="Unassembled WGS sequence"/>
</dbReference>
<evidence type="ECO:0000313" key="2">
    <source>
        <dbReference type="Proteomes" id="UP000800041"/>
    </source>
</evidence>
<dbReference type="EMBL" id="ML977161">
    <property type="protein sequence ID" value="KAF1985646.1"/>
    <property type="molecule type" value="Genomic_DNA"/>
</dbReference>